<proteinExistence type="predicted"/>
<dbReference type="PANTHER" id="PTHR10199">
    <property type="entry name" value="THROMBOSPONDIN"/>
    <property type="match status" value="1"/>
</dbReference>
<dbReference type="AlphaFoldDB" id="A0A3L8Q609"/>
<dbReference type="Gene3D" id="2.60.120.200">
    <property type="match status" value="1"/>
</dbReference>
<dbReference type="OrthoDB" id="14563at2759"/>
<evidence type="ECO:0000313" key="2">
    <source>
        <dbReference type="Proteomes" id="UP000276834"/>
    </source>
</evidence>
<reference evidence="1 2" key="1">
    <citation type="journal article" date="2018" name="Proc. R. Soc. B">
        <title>A non-coding region near Follistatin controls head colour polymorphism in the Gouldian finch.</title>
        <authorList>
            <person name="Toomey M.B."/>
            <person name="Marques C.I."/>
            <person name="Andrade P."/>
            <person name="Araujo P.M."/>
            <person name="Sabatino S."/>
            <person name="Gazda M.A."/>
            <person name="Afonso S."/>
            <person name="Lopes R.J."/>
            <person name="Corbo J.C."/>
            <person name="Carneiro M."/>
        </authorList>
    </citation>
    <scope>NUCLEOTIDE SEQUENCE [LARGE SCALE GENOMIC DNA]</scope>
    <source>
        <strain evidence="1">Red01</strain>
        <tissue evidence="1">Muscle</tissue>
    </source>
</reference>
<dbReference type="SUPFAM" id="SSF49899">
    <property type="entry name" value="Concanavalin A-like lectins/glucanases"/>
    <property type="match status" value="1"/>
</dbReference>
<dbReference type="InterPro" id="IPR013320">
    <property type="entry name" value="ConA-like_dom_sf"/>
</dbReference>
<sequence length="59" mass="6501">MVIDRIDVCPENAEVTLTDFRAFQTVVLDPEGDAQIDPNWIVLNQVGRAQLGAILEGFS</sequence>
<gene>
    <name evidence="1" type="ORF">DV515_00018987</name>
</gene>
<evidence type="ECO:0000313" key="1">
    <source>
        <dbReference type="EMBL" id="RLV62745.1"/>
    </source>
</evidence>
<accession>A0A3L8Q609</accession>
<comment type="caution">
    <text evidence="1">The sequence shown here is derived from an EMBL/GenBank/DDBJ whole genome shotgun (WGS) entry which is preliminary data.</text>
</comment>
<dbReference type="PANTHER" id="PTHR10199:SF88">
    <property type="entry name" value="CARTILAGE OLIGOMERIC MATRIX PROTEIN"/>
    <property type="match status" value="1"/>
</dbReference>
<dbReference type="EMBL" id="QUSF01005484">
    <property type="protein sequence ID" value="RLV62745.1"/>
    <property type="molecule type" value="Genomic_DNA"/>
</dbReference>
<keyword evidence="2" id="KW-1185">Reference proteome</keyword>
<dbReference type="Proteomes" id="UP000276834">
    <property type="component" value="Unassembled WGS sequence"/>
</dbReference>
<name>A0A3L8Q609_CHLGU</name>
<organism evidence="1 2">
    <name type="scientific">Chloebia gouldiae</name>
    <name type="common">Gouldian finch</name>
    <name type="synonym">Erythrura gouldiae</name>
    <dbReference type="NCBI Taxonomy" id="44316"/>
    <lineage>
        <taxon>Eukaryota</taxon>
        <taxon>Metazoa</taxon>
        <taxon>Chordata</taxon>
        <taxon>Craniata</taxon>
        <taxon>Vertebrata</taxon>
        <taxon>Euteleostomi</taxon>
        <taxon>Archelosauria</taxon>
        <taxon>Archosauria</taxon>
        <taxon>Dinosauria</taxon>
        <taxon>Saurischia</taxon>
        <taxon>Theropoda</taxon>
        <taxon>Coelurosauria</taxon>
        <taxon>Aves</taxon>
        <taxon>Neognathae</taxon>
        <taxon>Neoaves</taxon>
        <taxon>Telluraves</taxon>
        <taxon>Australaves</taxon>
        <taxon>Passeriformes</taxon>
        <taxon>Passeroidea</taxon>
        <taxon>Passeridae</taxon>
        <taxon>Chloebia</taxon>
    </lineage>
</organism>
<protein>
    <submittedName>
        <fullName evidence="1">Uncharacterized protein</fullName>
    </submittedName>
</protein>